<feature type="transmembrane region" description="Helical" evidence="9">
    <location>
        <begin position="398"/>
        <end position="418"/>
    </location>
</feature>
<keyword evidence="7 9" id="KW-0472">Membrane</keyword>
<feature type="domain" description="Major facilitator superfamily (MFS) profile" evidence="10">
    <location>
        <begin position="1"/>
        <end position="452"/>
    </location>
</feature>
<comment type="subcellular location">
    <subcellularLocation>
        <location evidence="1">Membrane</location>
        <topology evidence="1">Multi-pass membrane protein</topology>
    </subcellularLocation>
</comment>
<evidence type="ECO:0000313" key="11">
    <source>
        <dbReference type="EMBL" id="KAG6731977.1"/>
    </source>
</evidence>
<keyword evidence="4" id="KW-0762">Sugar transport</keyword>
<evidence type="ECO:0000256" key="7">
    <source>
        <dbReference type="ARBA" id="ARBA00023136"/>
    </source>
</evidence>
<evidence type="ECO:0000256" key="1">
    <source>
        <dbReference type="ARBA" id="ARBA00004141"/>
    </source>
</evidence>
<dbReference type="EMBL" id="CM031825">
    <property type="protein sequence ID" value="KAG6731977.1"/>
    <property type="molecule type" value="Genomic_DNA"/>
</dbReference>
<feature type="transmembrane region" description="Helical" evidence="9">
    <location>
        <begin position="328"/>
        <end position="350"/>
    </location>
</feature>
<dbReference type="PANTHER" id="PTHR48021:SF37">
    <property type="entry name" value="SUGAR TRANSPORTER ERD6-LIKE 16"/>
    <property type="match status" value="1"/>
</dbReference>
<dbReference type="CDD" id="cd17358">
    <property type="entry name" value="MFS_GLUT6_8_Class3_like"/>
    <property type="match status" value="1"/>
</dbReference>
<feature type="transmembrane region" description="Helical" evidence="9">
    <location>
        <begin position="128"/>
        <end position="147"/>
    </location>
</feature>
<dbReference type="Proteomes" id="UP000811246">
    <property type="component" value="Chromosome 1"/>
</dbReference>
<protein>
    <recommendedName>
        <fullName evidence="10">Major facilitator superfamily (MFS) profile domain-containing protein</fullName>
    </recommendedName>
</protein>
<evidence type="ECO:0000256" key="6">
    <source>
        <dbReference type="ARBA" id="ARBA00022989"/>
    </source>
</evidence>
<sequence>MAIGQYNHADNGQVNGFEDLEKPFIRQEKDVGYGNNNPDKSVESGSIGMVLLSTFVAVSGSFEFGSCYSMFGSILTIGAMLGAVTSGRIADFIGRKGAMRMSAGFCIAGWLAVYFSKGAFPLDMGRLFTGYGIGVFSYVVPIFIAEIAPKNLRGGLTTLNQLMIVIGSSVAFLMGTVMTWRTLALTGLVPCIFLLVGLCFVPESPRWLAKVGHEKEFEVALQRLRGKDADITCEASEILDNIKTLQTLQKVKLMDLFQSKHIRPVTIGIALMIFQQFGGINGISFYASETFASAGLSSTKIGIIAYACVQVPITVVGAILMDKSGRRPLIMISATGTFLGCFLAGTSFVLKSHGLLPEWVAILAVGGVLIYIASFSIGMGAVPWVIMSEIFPIHVKGAAGSLVVLVNWLGAWAVSYTFNFLMSWSASGTFFIYSAFSVMTVLFVAKLVPETKGKTLEEIQASTNS</sequence>
<evidence type="ECO:0000256" key="3">
    <source>
        <dbReference type="ARBA" id="ARBA00022448"/>
    </source>
</evidence>
<feature type="transmembrane region" description="Helical" evidence="9">
    <location>
        <begin position="362"/>
        <end position="386"/>
    </location>
</feature>
<proteinExistence type="inferred from homology"/>
<accession>A0A922KBT8</accession>
<dbReference type="InterPro" id="IPR005828">
    <property type="entry name" value="MFS_sugar_transport-like"/>
</dbReference>
<feature type="transmembrane region" description="Helical" evidence="9">
    <location>
        <begin position="430"/>
        <end position="448"/>
    </location>
</feature>
<keyword evidence="3 8" id="KW-0813">Transport</keyword>
<feature type="transmembrane region" description="Helical" evidence="9">
    <location>
        <begin position="68"/>
        <end position="86"/>
    </location>
</feature>
<name>A0A922KBT8_CARIL</name>
<keyword evidence="5 9" id="KW-0812">Transmembrane</keyword>
<dbReference type="PROSITE" id="PS50850">
    <property type="entry name" value="MFS"/>
    <property type="match status" value="1"/>
</dbReference>
<evidence type="ECO:0000256" key="5">
    <source>
        <dbReference type="ARBA" id="ARBA00022692"/>
    </source>
</evidence>
<dbReference type="AlphaFoldDB" id="A0A922KBT8"/>
<gene>
    <name evidence="11" type="ORF">I3842_01G154100</name>
</gene>
<feature type="transmembrane region" description="Helical" evidence="9">
    <location>
        <begin position="98"/>
        <end position="116"/>
    </location>
</feature>
<feature type="transmembrane region" description="Helical" evidence="9">
    <location>
        <begin position="303"/>
        <end position="321"/>
    </location>
</feature>
<dbReference type="InterPro" id="IPR003663">
    <property type="entry name" value="Sugar/inositol_transpt"/>
</dbReference>
<dbReference type="InterPro" id="IPR005829">
    <property type="entry name" value="Sugar_transporter_CS"/>
</dbReference>
<dbReference type="InterPro" id="IPR044775">
    <property type="entry name" value="MFS_ERD6/Tret1-like"/>
</dbReference>
<dbReference type="Pfam" id="PF00083">
    <property type="entry name" value="Sugar_tr"/>
    <property type="match status" value="1"/>
</dbReference>
<dbReference type="GO" id="GO:0051119">
    <property type="term" value="F:sugar transmembrane transporter activity"/>
    <property type="evidence" value="ECO:0007669"/>
    <property type="project" value="InterPro"/>
</dbReference>
<evidence type="ECO:0000259" key="10">
    <source>
        <dbReference type="PROSITE" id="PS50850"/>
    </source>
</evidence>
<feature type="transmembrane region" description="Helical" evidence="9">
    <location>
        <begin position="183"/>
        <end position="201"/>
    </location>
</feature>
<feature type="transmembrane region" description="Helical" evidence="9">
    <location>
        <begin position="262"/>
        <end position="283"/>
    </location>
</feature>
<dbReference type="PROSITE" id="PS00216">
    <property type="entry name" value="SUGAR_TRANSPORT_1"/>
    <property type="match status" value="1"/>
</dbReference>
<dbReference type="GO" id="GO:0016020">
    <property type="term" value="C:membrane"/>
    <property type="evidence" value="ECO:0007669"/>
    <property type="project" value="UniProtKB-SubCell"/>
</dbReference>
<dbReference type="FunFam" id="1.20.1250.20:FF:000043">
    <property type="entry name" value="sugar transporter ERD6-like 6"/>
    <property type="match status" value="1"/>
</dbReference>
<organism evidence="11 12">
    <name type="scientific">Carya illinoinensis</name>
    <name type="common">Pecan</name>
    <dbReference type="NCBI Taxonomy" id="32201"/>
    <lineage>
        <taxon>Eukaryota</taxon>
        <taxon>Viridiplantae</taxon>
        <taxon>Streptophyta</taxon>
        <taxon>Embryophyta</taxon>
        <taxon>Tracheophyta</taxon>
        <taxon>Spermatophyta</taxon>
        <taxon>Magnoliopsida</taxon>
        <taxon>eudicotyledons</taxon>
        <taxon>Gunneridae</taxon>
        <taxon>Pentapetalae</taxon>
        <taxon>rosids</taxon>
        <taxon>fabids</taxon>
        <taxon>Fagales</taxon>
        <taxon>Juglandaceae</taxon>
        <taxon>Carya</taxon>
    </lineage>
</organism>
<evidence type="ECO:0000313" key="12">
    <source>
        <dbReference type="Proteomes" id="UP000811246"/>
    </source>
</evidence>
<evidence type="ECO:0000256" key="9">
    <source>
        <dbReference type="SAM" id="Phobius"/>
    </source>
</evidence>
<reference evidence="11" key="1">
    <citation type="submission" date="2021-01" db="EMBL/GenBank/DDBJ databases">
        <authorList>
            <person name="Lovell J.T."/>
            <person name="Bentley N."/>
            <person name="Bhattarai G."/>
            <person name="Jenkins J.W."/>
            <person name="Sreedasyam A."/>
            <person name="Alarcon Y."/>
            <person name="Bock C."/>
            <person name="Boston L."/>
            <person name="Carlson J."/>
            <person name="Cervantes K."/>
            <person name="Clermont K."/>
            <person name="Krom N."/>
            <person name="Kubenka K."/>
            <person name="Mamidi S."/>
            <person name="Mattison C."/>
            <person name="Monteros M."/>
            <person name="Pisani C."/>
            <person name="Plott C."/>
            <person name="Rajasekar S."/>
            <person name="Rhein H.S."/>
            <person name="Rohla C."/>
            <person name="Song M."/>
            <person name="Hilaire R.S."/>
            <person name="Shu S."/>
            <person name="Wells L."/>
            <person name="Wang X."/>
            <person name="Webber J."/>
            <person name="Heerema R.J."/>
            <person name="Klein P."/>
            <person name="Conner P."/>
            <person name="Grauke L."/>
            <person name="Grimwood J."/>
            <person name="Schmutz J."/>
            <person name="Randall J.J."/>
        </authorList>
    </citation>
    <scope>NUCLEOTIDE SEQUENCE</scope>
    <source>
        <tissue evidence="11">Leaf</tissue>
    </source>
</reference>
<dbReference type="NCBIfam" id="TIGR00879">
    <property type="entry name" value="SP"/>
    <property type="match status" value="1"/>
</dbReference>
<dbReference type="InterPro" id="IPR050549">
    <property type="entry name" value="MFS_Trehalose_Transporter"/>
</dbReference>
<evidence type="ECO:0000256" key="4">
    <source>
        <dbReference type="ARBA" id="ARBA00022597"/>
    </source>
</evidence>
<comment type="similarity">
    <text evidence="2 8">Belongs to the major facilitator superfamily. Sugar transporter (TC 2.A.1.1) family.</text>
</comment>
<feature type="transmembrane region" description="Helical" evidence="9">
    <location>
        <begin position="159"/>
        <end position="177"/>
    </location>
</feature>
<evidence type="ECO:0000256" key="8">
    <source>
        <dbReference type="RuleBase" id="RU003346"/>
    </source>
</evidence>
<dbReference type="InterPro" id="IPR020846">
    <property type="entry name" value="MFS_dom"/>
</dbReference>
<keyword evidence="6 9" id="KW-1133">Transmembrane helix</keyword>
<comment type="caution">
    <text evidence="11">The sequence shown here is derived from an EMBL/GenBank/DDBJ whole genome shotgun (WGS) entry which is preliminary data.</text>
</comment>
<dbReference type="PANTHER" id="PTHR48021">
    <property type="match status" value="1"/>
</dbReference>
<evidence type="ECO:0000256" key="2">
    <source>
        <dbReference type="ARBA" id="ARBA00010992"/>
    </source>
</evidence>